<sequence>MLRGGGLCLAGPGDPSLNKVSPRIRALQDRLMDSLPSEGAWECLSPAQREAILSIHRSRTASTDDSSEHGEGGRHSGLRKPARLHAVPRFARSRSYDDRLESETDDSGVRGVNGTSSGANSHNSLEDDSSDTGFKRGPGRFAKVAAVDRAAKRDGKNDMHDMNNGKNIRKADIVTNGFGNVNKIISKQMNKCSGMVSGPSNITLDCRNVHGEKRRRSRIDVDDPFRECSVESSLEAIHEHEPSRRNGASDSQQTRLGLGKKNGLTENFESETKLHSLKETASSEEYDSGVNFKNDDSMDEYVRDRQNGGCEFNSNLESDRTPRSDTSTSSTTPHKRDRSLERLRSKGEDPTPRKLSGERNLPCWDRSLDKLDKSRSQEREGRSGLTHSLDKQVSPDRPKSAKSIGEPLKSNLKVGYGAKLNSSFDYRTNLNQDQLNKYSSNWNNIILSKDIPIKSSSAIAVPQAVANGRESRFAKNPSGVVASRSAGHLANKTAVAAQKKADPVNWAVVGDSRKISSSSQDRGASKKYLRSKSLDRKYLEDDSSDEDSDFETRRRTDRVRRYQRASQDWEMGRLRGGDDRGRQRGKDMTDFKPLKRNPPVSGQPIKARSVWDLSGYLKKTHDDEFDDFDDVGFRTRSDFRNRWQSEGDDVTCLRKLSDNTEFNHKQWNRRSCDFELEFQNEDSDRRSWDKADIDRKRWYRRSCDLDLDFEFHNRQRREVEFDTAWGQETLEDCDEYDPELVEAKGKRSRACVEDFMVCDSRRAQDDKGRRTRLDDVNDLRLHLEDDQERRTRLEDHYRSKTSMGSHARDKRERSRTPHLLRGKLRLLKSILSF</sequence>
<feature type="compositionally biased region" description="Basic and acidic residues" evidence="1">
    <location>
        <begin position="806"/>
        <end position="815"/>
    </location>
</feature>
<feature type="compositionally biased region" description="Basic and acidic residues" evidence="1">
    <location>
        <begin position="570"/>
        <end position="593"/>
    </location>
</feature>
<feature type="compositionally biased region" description="Polar residues" evidence="1">
    <location>
        <begin position="246"/>
        <end position="255"/>
    </location>
</feature>
<feature type="compositionally biased region" description="Basic and acidic residues" evidence="1">
    <location>
        <begin position="293"/>
        <end position="306"/>
    </location>
</feature>
<feature type="region of interest" description="Disordered" evidence="1">
    <location>
        <begin position="57"/>
        <end position="141"/>
    </location>
</feature>
<dbReference type="AlphaFoldDB" id="A0AAW0XK78"/>
<keyword evidence="3" id="KW-1185">Reference proteome</keyword>
<name>A0AAW0XK78_CHEQU</name>
<evidence type="ECO:0000256" key="1">
    <source>
        <dbReference type="SAM" id="MobiDB-lite"/>
    </source>
</evidence>
<evidence type="ECO:0000313" key="3">
    <source>
        <dbReference type="Proteomes" id="UP001445076"/>
    </source>
</evidence>
<protein>
    <submittedName>
        <fullName evidence="2">Uncharacterized protein</fullName>
    </submittedName>
</protein>
<evidence type="ECO:0000313" key="2">
    <source>
        <dbReference type="EMBL" id="KAK8739917.1"/>
    </source>
</evidence>
<organism evidence="2 3">
    <name type="scientific">Cherax quadricarinatus</name>
    <name type="common">Australian red claw crayfish</name>
    <dbReference type="NCBI Taxonomy" id="27406"/>
    <lineage>
        <taxon>Eukaryota</taxon>
        <taxon>Metazoa</taxon>
        <taxon>Ecdysozoa</taxon>
        <taxon>Arthropoda</taxon>
        <taxon>Crustacea</taxon>
        <taxon>Multicrustacea</taxon>
        <taxon>Malacostraca</taxon>
        <taxon>Eumalacostraca</taxon>
        <taxon>Eucarida</taxon>
        <taxon>Decapoda</taxon>
        <taxon>Pleocyemata</taxon>
        <taxon>Astacidea</taxon>
        <taxon>Parastacoidea</taxon>
        <taxon>Parastacidae</taxon>
        <taxon>Cherax</taxon>
    </lineage>
</organism>
<feature type="compositionally biased region" description="Basic and acidic residues" evidence="1">
    <location>
        <begin position="366"/>
        <end position="399"/>
    </location>
</feature>
<dbReference type="Proteomes" id="UP001445076">
    <property type="component" value="Unassembled WGS sequence"/>
</dbReference>
<feature type="compositionally biased region" description="Polar residues" evidence="1">
    <location>
        <begin position="113"/>
        <end position="123"/>
    </location>
</feature>
<feature type="region of interest" description="Disordered" evidence="1">
    <location>
        <begin position="233"/>
        <end position="406"/>
    </location>
</feature>
<proteinExistence type="predicted"/>
<accession>A0AAW0XK78</accession>
<feature type="compositionally biased region" description="Basic and acidic residues" evidence="1">
    <location>
        <begin position="338"/>
        <end position="357"/>
    </location>
</feature>
<comment type="caution">
    <text evidence="2">The sequence shown here is derived from an EMBL/GenBank/DDBJ whole genome shotgun (WGS) entry which is preliminary data.</text>
</comment>
<reference evidence="2 3" key="1">
    <citation type="journal article" date="2024" name="BMC Genomics">
        <title>Genome assembly of redclaw crayfish (Cherax quadricarinatus) provides insights into its immune adaptation and hypoxia tolerance.</title>
        <authorList>
            <person name="Liu Z."/>
            <person name="Zheng J."/>
            <person name="Li H."/>
            <person name="Fang K."/>
            <person name="Wang S."/>
            <person name="He J."/>
            <person name="Zhou D."/>
            <person name="Weng S."/>
            <person name="Chi M."/>
            <person name="Gu Z."/>
            <person name="He J."/>
            <person name="Li F."/>
            <person name="Wang M."/>
        </authorList>
    </citation>
    <scope>NUCLEOTIDE SEQUENCE [LARGE SCALE GENOMIC DNA]</scope>
    <source>
        <strain evidence="2">ZL_2023a</strain>
    </source>
</reference>
<gene>
    <name evidence="2" type="ORF">OTU49_003266</name>
</gene>
<feature type="region of interest" description="Disordered" evidence="1">
    <location>
        <begin position="540"/>
        <end position="605"/>
    </location>
</feature>
<feature type="region of interest" description="Disordered" evidence="1">
    <location>
        <begin position="792"/>
        <end position="815"/>
    </location>
</feature>
<dbReference type="EMBL" id="JARKIK010000035">
    <property type="protein sequence ID" value="KAK8739917.1"/>
    <property type="molecule type" value="Genomic_DNA"/>
</dbReference>